<proteinExistence type="predicted"/>
<organism evidence="1">
    <name type="scientific">Enterobacter sp. E22</name>
    <dbReference type="NCBI Taxonomy" id="358686"/>
    <lineage>
        <taxon>Bacteria</taxon>
        <taxon>Pseudomonadati</taxon>
        <taxon>Pseudomonadota</taxon>
        <taxon>Gammaproteobacteria</taxon>
        <taxon>Enterobacterales</taxon>
        <taxon>Enterobacteriaceae</taxon>
        <taxon>Enterobacter</taxon>
    </lineage>
</organism>
<protein>
    <submittedName>
        <fullName evidence="1">Uncharacterized protein</fullName>
    </submittedName>
</protein>
<evidence type="ECO:0000313" key="1">
    <source>
        <dbReference type="EMBL" id="CAJ43575.1"/>
    </source>
</evidence>
<name>A8Y5X3_9ENTR</name>
<dbReference type="EMBL" id="AM158260">
    <property type="protein sequence ID" value="CAJ43575.1"/>
    <property type="molecule type" value="Genomic_DNA"/>
</dbReference>
<sequence length="110" mass="13045">MKDKYSTNNIDLKVFFYSLNQNGYNHVYNKNQSALLFSSLFELRNFRSFHETLTKILHTRDSGYVKTSKARKDRGGGTWLHPKHLRLLYFFLKSAQGKRWSEMTKQQPPP</sequence>
<reference evidence="1" key="1">
    <citation type="submission" date="2005-11" db="EMBL/GenBank/DDBJ databases">
        <title>Arsenic resistant bacteria in lake Baikal, an arsenic poor environment.</title>
        <authorList>
            <person name="Muller D.A.E."/>
            <person name="Koechler S."/>
            <person name="Soutourina O.A."/>
            <person name="Suturin A.N."/>
            <person name="Lett M.C."/>
            <person name="Bertin P.N."/>
        </authorList>
    </citation>
    <scope>NUCLEOTIDE SEQUENCE</scope>
</reference>
<accession>A8Y5X3</accession>
<dbReference type="AlphaFoldDB" id="A8Y5X3"/>